<protein>
    <submittedName>
        <fullName evidence="1">Uncharacterized protein</fullName>
    </submittedName>
</protein>
<accession>A0A0A9A846</accession>
<reference evidence="1" key="2">
    <citation type="journal article" date="2015" name="Data Brief">
        <title>Shoot transcriptome of the giant reed, Arundo donax.</title>
        <authorList>
            <person name="Barrero R.A."/>
            <person name="Guerrero F.D."/>
            <person name="Moolhuijzen P."/>
            <person name="Goolsby J.A."/>
            <person name="Tidwell J."/>
            <person name="Bellgard S.E."/>
            <person name="Bellgard M.I."/>
        </authorList>
    </citation>
    <scope>NUCLEOTIDE SEQUENCE</scope>
    <source>
        <tissue evidence="1">Shoot tissue taken approximately 20 cm above the soil surface</tissue>
    </source>
</reference>
<dbReference type="EMBL" id="GBRH01254673">
    <property type="protein sequence ID" value="JAD43222.1"/>
    <property type="molecule type" value="Transcribed_RNA"/>
</dbReference>
<organism evidence="1">
    <name type="scientific">Arundo donax</name>
    <name type="common">Giant reed</name>
    <name type="synonym">Donax arundinaceus</name>
    <dbReference type="NCBI Taxonomy" id="35708"/>
    <lineage>
        <taxon>Eukaryota</taxon>
        <taxon>Viridiplantae</taxon>
        <taxon>Streptophyta</taxon>
        <taxon>Embryophyta</taxon>
        <taxon>Tracheophyta</taxon>
        <taxon>Spermatophyta</taxon>
        <taxon>Magnoliopsida</taxon>
        <taxon>Liliopsida</taxon>
        <taxon>Poales</taxon>
        <taxon>Poaceae</taxon>
        <taxon>PACMAD clade</taxon>
        <taxon>Arundinoideae</taxon>
        <taxon>Arundineae</taxon>
        <taxon>Arundo</taxon>
    </lineage>
</organism>
<dbReference type="AlphaFoldDB" id="A0A0A9A846"/>
<name>A0A0A9A846_ARUDO</name>
<proteinExistence type="predicted"/>
<reference evidence="1" key="1">
    <citation type="submission" date="2014-09" db="EMBL/GenBank/DDBJ databases">
        <authorList>
            <person name="Magalhaes I.L.F."/>
            <person name="Oliveira U."/>
            <person name="Santos F.R."/>
            <person name="Vidigal T.H.D.A."/>
            <person name="Brescovit A.D."/>
            <person name="Santos A.J."/>
        </authorList>
    </citation>
    <scope>NUCLEOTIDE SEQUENCE</scope>
    <source>
        <tissue evidence="1">Shoot tissue taken approximately 20 cm above the soil surface</tissue>
    </source>
</reference>
<evidence type="ECO:0000313" key="1">
    <source>
        <dbReference type="EMBL" id="JAD43222.1"/>
    </source>
</evidence>
<sequence>MQGITYRNWPMYFSIVTRSQRISNSISKELLLETRSSSLTRLSLPSMSTSGLMA</sequence>